<dbReference type="InterPro" id="IPR056937">
    <property type="entry name" value="YqbQ/XkdQ"/>
</dbReference>
<reference evidence="2 3" key="1">
    <citation type="journal article" date="2020" name="Microb. Ecol.">
        <title>Ecogenomics of the Marine Benthic Filamentous Cyanobacterium Adonisia.</title>
        <authorList>
            <person name="Walter J.M."/>
            <person name="Coutinho F.H."/>
            <person name="Leomil L."/>
            <person name="Hargreaves P.I."/>
            <person name="Campeao M.E."/>
            <person name="Vieira V.V."/>
            <person name="Silva B.S."/>
            <person name="Fistarol G.O."/>
            <person name="Salomon P.S."/>
            <person name="Sawabe T."/>
            <person name="Mino S."/>
            <person name="Hosokawa M."/>
            <person name="Miyashita H."/>
            <person name="Maruyama F."/>
            <person name="van Verk M.C."/>
            <person name="Dutilh B.E."/>
            <person name="Thompson C.C."/>
            <person name="Thompson F.L."/>
        </authorList>
    </citation>
    <scope>NUCLEOTIDE SEQUENCE [LARGE SCALE GENOMIC DNA]</scope>
    <source>
        <strain evidence="2 3">CCMR0082</strain>
    </source>
</reference>
<proteinExistence type="predicted"/>
<protein>
    <recommendedName>
        <fullName evidence="1">YqbQ/XkdQ domain-containing protein</fullName>
    </recommendedName>
</protein>
<dbReference type="RefSeq" id="WP_163660241.1">
    <property type="nucleotide sequence ID" value="NZ_QZCE01000001.1"/>
</dbReference>
<dbReference type="SUPFAM" id="SSF69279">
    <property type="entry name" value="Phage tail proteins"/>
    <property type="match status" value="1"/>
</dbReference>
<gene>
    <name evidence="2" type="ORF">D0962_04665</name>
</gene>
<sequence length="319" mass="34995">MQPVSCKIILASITNTSSILYLQSHTSLITPTHRCKIILSHSTDLSISSNAFITLALGYNTTSPIFTGTIHTINHGIDHITIEALSTFRTLTTTHLNLLYEKPTAGDIVKNIAQSRLNLKTAKIENGLTFPTYTIGDQQSTYDHLAHLAHQCNFDLYANTDDKLVFAKYNPTTTHTLTYGNNILNYHQAQPAPNITAVEVYGESPASQGQGDQAYSWLTKKDVKGTAGGGTGTKLRIADPTARTQAVANKVAQALLAQKQQKQRGQVRVLGDPNIKLGDAIKIEKMPQAQHNGTFKITGVAHHLSRRKGFYTTIDWEQT</sequence>
<dbReference type="EMBL" id="QZCE01000001">
    <property type="protein sequence ID" value="NEZ62072.1"/>
    <property type="molecule type" value="Genomic_DNA"/>
</dbReference>
<organism evidence="2 3">
    <name type="scientific">Adonisia turfae CCMR0082</name>
    <dbReference type="NCBI Taxonomy" id="2304604"/>
    <lineage>
        <taxon>Bacteria</taxon>
        <taxon>Bacillati</taxon>
        <taxon>Cyanobacteriota</taxon>
        <taxon>Adonisia</taxon>
        <taxon>Adonisia turfae</taxon>
    </lineage>
</organism>
<comment type="caution">
    <text evidence="2">The sequence shown here is derived from an EMBL/GenBank/DDBJ whole genome shotgun (WGS) entry which is preliminary data.</text>
</comment>
<dbReference type="Proteomes" id="UP000473574">
    <property type="component" value="Unassembled WGS sequence"/>
</dbReference>
<name>A0A6M0S2C7_9CYAN</name>
<feature type="domain" description="YqbQ/XkdQ" evidence="1">
    <location>
        <begin position="60"/>
        <end position="307"/>
    </location>
</feature>
<evidence type="ECO:0000313" key="2">
    <source>
        <dbReference type="EMBL" id="NEZ62072.1"/>
    </source>
</evidence>
<dbReference type="AlphaFoldDB" id="A0A6M0S2C7"/>
<dbReference type="Pfam" id="PF24032">
    <property type="entry name" value="YQBQ"/>
    <property type="match status" value="1"/>
</dbReference>
<evidence type="ECO:0000259" key="1">
    <source>
        <dbReference type="Pfam" id="PF24032"/>
    </source>
</evidence>
<evidence type="ECO:0000313" key="3">
    <source>
        <dbReference type="Proteomes" id="UP000473574"/>
    </source>
</evidence>
<accession>A0A6M0S2C7</accession>